<dbReference type="Proteomes" id="UP000199497">
    <property type="component" value="Unassembled WGS sequence"/>
</dbReference>
<name>A0A1H0NCL5_9ACTN</name>
<evidence type="ECO:0000313" key="1">
    <source>
        <dbReference type="EMBL" id="SDO90391.1"/>
    </source>
</evidence>
<protein>
    <submittedName>
        <fullName evidence="1">Immunity protein Imm1</fullName>
    </submittedName>
</protein>
<evidence type="ECO:0000313" key="2">
    <source>
        <dbReference type="Proteomes" id="UP000199497"/>
    </source>
</evidence>
<keyword evidence="2" id="KW-1185">Reference proteome</keyword>
<dbReference type="Pfam" id="PF14430">
    <property type="entry name" value="Imm1"/>
    <property type="match status" value="1"/>
</dbReference>
<proteinExistence type="predicted"/>
<dbReference type="EMBL" id="FNJR01000001">
    <property type="protein sequence ID" value="SDO90391.1"/>
    <property type="molecule type" value="Genomic_DNA"/>
</dbReference>
<dbReference type="InterPro" id="IPR025680">
    <property type="entry name" value="DddI"/>
</dbReference>
<accession>A0A1H0NCL5</accession>
<organism evidence="1 2">
    <name type="scientific">Actinopolyspora xinjiangensis</name>
    <dbReference type="NCBI Taxonomy" id="405564"/>
    <lineage>
        <taxon>Bacteria</taxon>
        <taxon>Bacillati</taxon>
        <taxon>Actinomycetota</taxon>
        <taxon>Actinomycetes</taxon>
        <taxon>Actinopolysporales</taxon>
        <taxon>Actinopolysporaceae</taxon>
        <taxon>Actinopolyspora</taxon>
    </lineage>
</organism>
<dbReference type="RefSeq" id="WP_092596077.1">
    <property type="nucleotide sequence ID" value="NZ_FNJR01000001.1"/>
</dbReference>
<reference evidence="2" key="1">
    <citation type="submission" date="2016-10" db="EMBL/GenBank/DDBJ databases">
        <authorList>
            <person name="Varghese N."/>
            <person name="Submissions S."/>
        </authorList>
    </citation>
    <scope>NUCLEOTIDE SEQUENCE [LARGE SCALE GENOMIC DNA]</scope>
    <source>
        <strain evidence="2">DSM 46732</strain>
    </source>
</reference>
<dbReference type="AlphaFoldDB" id="A0A1H0NCL5"/>
<gene>
    <name evidence="1" type="ORF">SAMN04487905_10183</name>
</gene>
<sequence>MADPHEATLAVDPEAGYAAIRWFGMDPPEGLYVTHNSEVEPQVDLLTDGGTPNYFPRSAALSLGDIRKALLEFVSTGKRPAGVNWEWFDRL</sequence>
<dbReference type="OrthoDB" id="5194774at2"/>